<feature type="region of interest" description="Disordered" evidence="1">
    <location>
        <begin position="466"/>
        <end position="499"/>
    </location>
</feature>
<proteinExistence type="predicted"/>
<dbReference type="RefSeq" id="WP_071164482.1">
    <property type="nucleotide sequence ID" value="NZ_CP017812.1"/>
</dbReference>
<feature type="transmembrane region" description="Helical" evidence="2">
    <location>
        <begin position="97"/>
        <end position="118"/>
    </location>
</feature>
<accession>A0A1D9MLA1</accession>
<feature type="transmembrane region" description="Helical" evidence="2">
    <location>
        <begin position="419"/>
        <end position="439"/>
    </location>
</feature>
<dbReference type="KEGG" id="avu:BK816_06710"/>
<feature type="transmembrane region" description="Helical" evidence="2">
    <location>
        <begin position="342"/>
        <end position="360"/>
    </location>
</feature>
<organism evidence="3 4">
    <name type="scientific">Boudabousia tangfeifanii</name>
    <dbReference type="NCBI Taxonomy" id="1912795"/>
    <lineage>
        <taxon>Bacteria</taxon>
        <taxon>Bacillati</taxon>
        <taxon>Actinomycetota</taxon>
        <taxon>Actinomycetes</taxon>
        <taxon>Actinomycetales</taxon>
        <taxon>Actinomycetaceae</taxon>
        <taxon>Boudabousia</taxon>
    </lineage>
</organism>
<gene>
    <name evidence="3" type="ORF">BK816_06710</name>
</gene>
<feature type="transmembrane region" description="Helical" evidence="2">
    <location>
        <begin position="167"/>
        <end position="191"/>
    </location>
</feature>
<evidence type="ECO:0000256" key="2">
    <source>
        <dbReference type="SAM" id="Phobius"/>
    </source>
</evidence>
<dbReference type="EMBL" id="CP017812">
    <property type="protein sequence ID" value="AOZ73018.1"/>
    <property type="molecule type" value="Genomic_DNA"/>
</dbReference>
<feature type="transmembrane region" description="Helical" evidence="2">
    <location>
        <begin position="372"/>
        <end position="392"/>
    </location>
</feature>
<protein>
    <submittedName>
        <fullName evidence="3">Uncharacterized protein</fullName>
    </submittedName>
</protein>
<feature type="transmembrane region" description="Helical" evidence="2">
    <location>
        <begin position="58"/>
        <end position="76"/>
    </location>
</feature>
<evidence type="ECO:0000313" key="3">
    <source>
        <dbReference type="EMBL" id="AOZ73018.1"/>
    </source>
</evidence>
<feature type="compositionally biased region" description="Polar residues" evidence="1">
    <location>
        <begin position="489"/>
        <end position="499"/>
    </location>
</feature>
<dbReference type="Proteomes" id="UP000176288">
    <property type="component" value="Chromosome"/>
</dbReference>
<keyword evidence="2" id="KW-1133">Transmembrane helix</keyword>
<sequence length="499" mass="54849">MSTSTETVESTTAQTTRVPAPEFFPTQYAPVLRLSFWLALVAYAASFAWPTWWWLRPAAAGLSGLVLGFAYTWRLCQQAVQTGRFNLWQEWNLQLRNTYPALLFFLLWVVPLAAFSGAGAGRRPEILRTFFYANLPWELTFTGAQSSKNSEAIAAVGGNWPWLQATWYLSAYAIFVLLWPWVMAALGWVSAPLERKRPSNTRHFALSSVVALILGVMIMLSLWLAKPEHQVDLPSRWFTWGAGYPLLLGAALAAGLFALTRRDGATENEFQGFWSYAILVLALGGVGALGYFIPRAATLNLQVTLIIVMQLLLLALLIGLLTLPTNLLSALAQIFVGRGRGWWLSTFLAIAPIYLVQEHWFGPVSDVRGAAIRLLVTVVTALVAAALCWWLILKDWQLRGGYDVGTWLHSLEAKWRRPIAAGIAAAFCLFVWALAALPANILSPTSPAPHAVVVLDNPNEGIVLPNRGEKVPTVTPEDAKVPTVEAPTTIESTPASPES</sequence>
<feature type="transmembrane region" description="Helical" evidence="2">
    <location>
        <begin position="299"/>
        <end position="321"/>
    </location>
</feature>
<dbReference type="STRING" id="1912795.BK816_06710"/>
<dbReference type="OrthoDB" id="9801058at2"/>
<dbReference type="AlphaFoldDB" id="A0A1D9MLA1"/>
<feature type="transmembrane region" description="Helical" evidence="2">
    <location>
        <begin position="272"/>
        <end position="293"/>
    </location>
</feature>
<keyword evidence="2" id="KW-0812">Transmembrane</keyword>
<evidence type="ECO:0000313" key="4">
    <source>
        <dbReference type="Proteomes" id="UP000176288"/>
    </source>
</evidence>
<keyword evidence="4" id="KW-1185">Reference proteome</keyword>
<keyword evidence="2" id="KW-0472">Membrane</keyword>
<evidence type="ECO:0000256" key="1">
    <source>
        <dbReference type="SAM" id="MobiDB-lite"/>
    </source>
</evidence>
<name>A0A1D9MLA1_9ACTO</name>
<feature type="transmembrane region" description="Helical" evidence="2">
    <location>
        <begin position="34"/>
        <end position="52"/>
    </location>
</feature>
<feature type="transmembrane region" description="Helical" evidence="2">
    <location>
        <begin position="237"/>
        <end position="260"/>
    </location>
</feature>
<reference evidence="3 4" key="1">
    <citation type="submission" date="2016-10" db="EMBL/GenBank/DDBJ databases">
        <title>Actinomyces aegypiusis sp. nov., isolated from the Aegypius monachus in Qinghai Tibet Plateau China.</title>
        <authorList>
            <person name="Wang Y."/>
        </authorList>
    </citation>
    <scope>NUCLEOTIDE SEQUENCE [LARGE SCALE GENOMIC DNA]</scope>
    <source>
        <strain evidence="3 4">VUL4_3</strain>
    </source>
</reference>
<feature type="transmembrane region" description="Helical" evidence="2">
    <location>
        <begin position="203"/>
        <end position="225"/>
    </location>
</feature>